<comment type="subcellular location">
    <subcellularLocation>
        <location evidence="1">Membrane</location>
        <topology evidence="1">Multi-pass membrane protein</topology>
    </subcellularLocation>
</comment>
<name>A0ABN9R1H3_9DINO</name>
<keyword evidence="2 5" id="KW-0812">Transmembrane</keyword>
<organism evidence="7 8">
    <name type="scientific">Prorocentrum cordatum</name>
    <dbReference type="NCBI Taxonomy" id="2364126"/>
    <lineage>
        <taxon>Eukaryota</taxon>
        <taxon>Sar</taxon>
        <taxon>Alveolata</taxon>
        <taxon>Dinophyceae</taxon>
        <taxon>Prorocentrales</taxon>
        <taxon>Prorocentraceae</taxon>
        <taxon>Prorocentrum</taxon>
    </lineage>
</organism>
<keyword evidence="8" id="KW-1185">Reference proteome</keyword>
<keyword evidence="4 5" id="KW-0472">Membrane</keyword>
<feature type="transmembrane region" description="Helical" evidence="5">
    <location>
        <begin position="78"/>
        <end position="95"/>
    </location>
</feature>
<dbReference type="EMBL" id="CAUYUJ010004869">
    <property type="protein sequence ID" value="CAK0811310.1"/>
    <property type="molecule type" value="Genomic_DNA"/>
</dbReference>
<evidence type="ECO:0000256" key="4">
    <source>
        <dbReference type="ARBA" id="ARBA00023136"/>
    </source>
</evidence>
<dbReference type="InterPro" id="IPR004853">
    <property type="entry name" value="Sugar_P_trans_dom"/>
</dbReference>
<evidence type="ECO:0000313" key="8">
    <source>
        <dbReference type="Proteomes" id="UP001189429"/>
    </source>
</evidence>
<evidence type="ECO:0000256" key="5">
    <source>
        <dbReference type="SAM" id="Phobius"/>
    </source>
</evidence>
<protein>
    <recommendedName>
        <fullName evidence="6">Sugar phosphate transporter domain-containing protein</fullName>
    </recommendedName>
</protein>
<feature type="transmembrane region" description="Helical" evidence="5">
    <location>
        <begin position="151"/>
        <end position="173"/>
    </location>
</feature>
<sequence length="403" mass="44455">MRDIDQTGNGKDMFPYIILAGFFVVVVLHTLVNHMRDYLRHGGAPPAPAEGGEADSGKQLAGTPEASVHHGLRERLEAFLWVLCWMVCSATFVIYNKWLFTKGGFPHPIYLTTFHMAVCFVAFWFVRIAAPVAVRDSIMPDAEKVIPWDTYLYCLLPISVLYGYCLGAGNLAFMFSSVAFLQMVKPINVLFTSLAAFAFGLEDHYRHDDARGHRLHHLRRRLARGIGRDVEFSLIGCMLQLTACTCEGIRLALLQKVMTKDLKLDPVTTVYRFAPVAGLSLCLVAVFVEKPVDWGRLKSPPMLFMNCVVALVLNVLIVTVIKKASAVVFTLAGILKDVGAIAASVVIFQTPIAPLEVMGYGLSVCGISMFKCYKDNIQTFKSEGFFGGFHRVLTGSKSAASGR</sequence>
<feature type="transmembrane region" description="Helical" evidence="5">
    <location>
        <begin position="13"/>
        <end position="32"/>
    </location>
</feature>
<dbReference type="Proteomes" id="UP001189429">
    <property type="component" value="Unassembled WGS sequence"/>
</dbReference>
<gene>
    <name evidence="7" type="ORF">PCOR1329_LOCUS15952</name>
</gene>
<feature type="transmembrane region" description="Helical" evidence="5">
    <location>
        <begin position="179"/>
        <end position="201"/>
    </location>
</feature>
<feature type="transmembrane region" description="Helical" evidence="5">
    <location>
        <begin position="270"/>
        <end position="288"/>
    </location>
</feature>
<proteinExistence type="predicted"/>
<reference evidence="7" key="1">
    <citation type="submission" date="2023-10" db="EMBL/GenBank/DDBJ databases">
        <authorList>
            <person name="Chen Y."/>
            <person name="Shah S."/>
            <person name="Dougan E. K."/>
            <person name="Thang M."/>
            <person name="Chan C."/>
        </authorList>
    </citation>
    <scope>NUCLEOTIDE SEQUENCE [LARGE SCALE GENOMIC DNA]</scope>
</reference>
<evidence type="ECO:0000256" key="2">
    <source>
        <dbReference type="ARBA" id="ARBA00022692"/>
    </source>
</evidence>
<evidence type="ECO:0000259" key="6">
    <source>
        <dbReference type="Pfam" id="PF03151"/>
    </source>
</evidence>
<feature type="transmembrane region" description="Helical" evidence="5">
    <location>
        <begin position="107"/>
        <end position="130"/>
    </location>
</feature>
<feature type="domain" description="Sugar phosphate transporter" evidence="6">
    <location>
        <begin position="229"/>
        <end position="370"/>
    </location>
</feature>
<dbReference type="InterPro" id="IPR050186">
    <property type="entry name" value="TPT_transporter"/>
</dbReference>
<keyword evidence="3 5" id="KW-1133">Transmembrane helix</keyword>
<feature type="transmembrane region" description="Helical" evidence="5">
    <location>
        <begin position="300"/>
        <end position="321"/>
    </location>
</feature>
<evidence type="ECO:0000256" key="1">
    <source>
        <dbReference type="ARBA" id="ARBA00004141"/>
    </source>
</evidence>
<accession>A0ABN9R1H3</accession>
<evidence type="ECO:0000256" key="3">
    <source>
        <dbReference type="ARBA" id="ARBA00022989"/>
    </source>
</evidence>
<feature type="transmembrane region" description="Helical" evidence="5">
    <location>
        <begin position="327"/>
        <end position="348"/>
    </location>
</feature>
<evidence type="ECO:0000313" key="7">
    <source>
        <dbReference type="EMBL" id="CAK0811310.1"/>
    </source>
</evidence>
<comment type="caution">
    <text evidence="7">The sequence shown here is derived from an EMBL/GenBank/DDBJ whole genome shotgun (WGS) entry which is preliminary data.</text>
</comment>
<dbReference type="Pfam" id="PF03151">
    <property type="entry name" value="TPT"/>
    <property type="match status" value="1"/>
</dbReference>
<dbReference type="PANTHER" id="PTHR11132">
    <property type="entry name" value="SOLUTE CARRIER FAMILY 35"/>
    <property type="match status" value="1"/>
</dbReference>